<dbReference type="AlphaFoldDB" id="A0A8M8VFC6"/>
<dbReference type="GeneID" id="110013177"/>
<dbReference type="PANTHER" id="PTHR31050">
    <property type="entry name" value="OS08G0413200 PROTEIN"/>
    <property type="match status" value="1"/>
</dbReference>
<reference evidence="2" key="1">
    <citation type="submission" date="2025-08" db="UniProtKB">
        <authorList>
            <consortium name="RefSeq"/>
        </authorList>
    </citation>
    <scope>IDENTIFICATION</scope>
</reference>
<keyword evidence="1" id="KW-1185">Reference proteome</keyword>
<dbReference type="KEGG" id="sind:110013177"/>
<organism evidence="1 2">
    <name type="scientific">Sesamum indicum</name>
    <name type="common">Oriental sesame</name>
    <name type="synonym">Sesamum orientale</name>
    <dbReference type="NCBI Taxonomy" id="4182"/>
    <lineage>
        <taxon>Eukaryota</taxon>
        <taxon>Viridiplantae</taxon>
        <taxon>Streptophyta</taxon>
        <taxon>Embryophyta</taxon>
        <taxon>Tracheophyta</taxon>
        <taxon>Spermatophyta</taxon>
        <taxon>Magnoliopsida</taxon>
        <taxon>eudicotyledons</taxon>
        <taxon>Gunneridae</taxon>
        <taxon>Pentapetalae</taxon>
        <taxon>asterids</taxon>
        <taxon>lamiids</taxon>
        <taxon>Lamiales</taxon>
        <taxon>Pedaliaceae</taxon>
        <taxon>Sesamum</taxon>
    </lineage>
</organism>
<evidence type="ECO:0000313" key="2">
    <source>
        <dbReference type="RefSeq" id="XP_020554894.1"/>
    </source>
</evidence>
<dbReference type="RefSeq" id="XP_020554894.1">
    <property type="nucleotide sequence ID" value="XM_020699235.1"/>
</dbReference>
<dbReference type="Proteomes" id="UP000504604">
    <property type="component" value="Linkage group LG15"/>
</dbReference>
<proteinExistence type="predicted"/>
<name>A0A8M8VFC6_SESIN</name>
<dbReference type="OrthoDB" id="1898393at2759"/>
<dbReference type="PANTHER" id="PTHR31050:SF4">
    <property type="entry name" value="DUF1262 FAMILY PROTEIN (DUF1262)"/>
    <property type="match status" value="1"/>
</dbReference>
<evidence type="ECO:0000313" key="1">
    <source>
        <dbReference type="Proteomes" id="UP000504604"/>
    </source>
</evidence>
<sequence length="154" mass="18131">MRKTLFYELSLKQWWERIYSAENENQENNVVVVDARVKRLLCLVLGMEAEKDGREDGDGFVWFKVKGDCKRRVSVGLSCAVYEKMRWVQGTRGWFDGERDVRVCGSKEIGSSSNGWRKFCCYVLVESFVVRRMDGSLLINFSFRNTDRIECRWE</sequence>
<protein>
    <submittedName>
        <fullName evidence="2">Uncharacterized protein LOC110013177</fullName>
    </submittedName>
</protein>
<gene>
    <name evidence="2" type="primary">LOC110013177</name>
</gene>
<accession>A0A8M8VFC6</accession>